<gene>
    <name evidence="2" type="ORF">A1O5_08666</name>
</gene>
<dbReference type="OrthoDB" id="3223416at2759"/>
<evidence type="ECO:0000313" key="2">
    <source>
        <dbReference type="EMBL" id="EXJ68051.1"/>
    </source>
</evidence>
<protein>
    <submittedName>
        <fullName evidence="2">Uncharacterized protein</fullName>
    </submittedName>
</protein>
<dbReference type="EMBL" id="AMGX01000014">
    <property type="protein sequence ID" value="EXJ68051.1"/>
    <property type="molecule type" value="Genomic_DNA"/>
</dbReference>
<dbReference type="RefSeq" id="XP_007747437.1">
    <property type="nucleotide sequence ID" value="XM_007749247.1"/>
</dbReference>
<sequence length="196" mass="20819">MTALTNHPVPPYLARVQCWALSADFTTYPTVGRALALGAVDNATYVVLPPRGAEGWHRPPHPMFFVLLSGVAQVYVPNASGGDVGGEGASYSSSGDNGCDSDGDDGYDYGRGLQQQQQQHQERRQPPPDDEGWTTLAITPGSPHQILIAADTDARAKGHLTFYPGDGETVALQIPFRDGAVPAHMVVHEGPCRGDG</sequence>
<keyword evidence="3" id="KW-1185">Reference proteome</keyword>
<dbReference type="SUPFAM" id="SSF51182">
    <property type="entry name" value="RmlC-like cupins"/>
    <property type="match status" value="1"/>
</dbReference>
<feature type="region of interest" description="Disordered" evidence="1">
    <location>
        <begin position="84"/>
        <end position="133"/>
    </location>
</feature>
<dbReference type="eggNOG" id="ENOG502S6HE">
    <property type="taxonomic scope" value="Eukaryota"/>
</dbReference>
<accession>W9WTS5</accession>
<organism evidence="2 3">
    <name type="scientific">Cladophialophora psammophila CBS 110553</name>
    <dbReference type="NCBI Taxonomy" id="1182543"/>
    <lineage>
        <taxon>Eukaryota</taxon>
        <taxon>Fungi</taxon>
        <taxon>Dikarya</taxon>
        <taxon>Ascomycota</taxon>
        <taxon>Pezizomycotina</taxon>
        <taxon>Eurotiomycetes</taxon>
        <taxon>Chaetothyriomycetidae</taxon>
        <taxon>Chaetothyriales</taxon>
        <taxon>Herpotrichiellaceae</taxon>
        <taxon>Cladophialophora</taxon>
    </lineage>
</organism>
<comment type="caution">
    <text evidence="2">The sequence shown here is derived from an EMBL/GenBank/DDBJ whole genome shotgun (WGS) entry which is preliminary data.</text>
</comment>
<dbReference type="AlphaFoldDB" id="W9WTS5"/>
<reference evidence="2 3" key="1">
    <citation type="submission" date="2013-03" db="EMBL/GenBank/DDBJ databases">
        <title>The Genome Sequence of Cladophialophora psammophila CBS 110553.</title>
        <authorList>
            <consortium name="The Broad Institute Genomics Platform"/>
            <person name="Cuomo C."/>
            <person name="de Hoog S."/>
            <person name="Gorbushina A."/>
            <person name="Walker B."/>
            <person name="Young S.K."/>
            <person name="Zeng Q."/>
            <person name="Gargeya S."/>
            <person name="Fitzgerald M."/>
            <person name="Haas B."/>
            <person name="Abouelleil A."/>
            <person name="Allen A.W."/>
            <person name="Alvarado L."/>
            <person name="Arachchi H.M."/>
            <person name="Berlin A.M."/>
            <person name="Chapman S.B."/>
            <person name="Gainer-Dewar J."/>
            <person name="Goldberg J."/>
            <person name="Griggs A."/>
            <person name="Gujja S."/>
            <person name="Hansen M."/>
            <person name="Howarth C."/>
            <person name="Imamovic A."/>
            <person name="Ireland A."/>
            <person name="Larimer J."/>
            <person name="McCowan C."/>
            <person name="Murphy C."/>
            <person name="Pearson M."/>
            <person name="Poon T.W."/>
            <person name="Priest M."/>
            <person name="Roberts A."/>
            <person name="Saif S."/>
            <person name="Shea T."/>
            <person name="Sisk P."/>
            <person name="Sykes S."/>
            <person name="Wortman J."/>
            <person name="Nusbaum C."/>
            <person name="Birren B."/>
        </authorList>
    </citation>
    <scope>NUCLEOTIDE SEQUENCE [LARGE SCALE GENOMIC DNA]</scope>
    <source>
        <strain evidence="2 3">CBS 110553</strain>
    </source>
</reference>
<dbReference type="HOGENOM" id="CLU_062260_0_0_1"/>
<evidence type="ECO:0000313" key="3">
    <source>
        <dbReference type="Proteomes" id="UP000019471"/>
    </source>
</evidence>
<proteinExistence type="predicted"/>
<evidence type="ECO:0000256" key="1">
    <source>
        <dbReference type="SAM" id="MobiDB-lite"/>
    </source>
</evidence>
<dbReference type="InterPro" id="IPR011051">
    <property type="entry name" value="RmlC_Cupin_sf"/>
</dbReference>
<dbReference type="GeneID" id="19193364"/>
<feature type="compositionally biased region" description="Low complexity" evidence="1">
    <location>
        <begin position="110"/>
        <end position="119"/>
    </location>
</feature>
<name>W9WTS5_9EURO</name>
<dbReference type="Proteomes" id="UP000019471">
    <property type="component" value="Unassembled WGS sequence"/>
</dbReference>